<dbReference type="Proteomes" id="UP001169027">
    <property type="component" value="Unassembled WGS sequence"/>
</dbReference>
<name>A0ABT8SD52_9BURK</name>
<dbReference type="RefSeq" id="WP_301814377.1">
    <property type="nucleotide sequence ID" value="NZ_JAUJZH010000027.1"/>
</dbReference>
<protein>
    <recommendedName>
        <fullName evidence="3">N-acetyltransferase domain-containing protein</fullName>
    </recommendedName>
</protein>
<gene>
    <name evidence="1" type="ORF">Q2T77_29135</name>
</gene>
<evidence type="ECO:0000313" key="1">
    <source>
        <dbReference type="EMBL" id="MDO1536358.1"/>
    </source>
</evidence>
<dbReference type="EMBL" id="JAUKVY010000027">
    <property type="protein sequence ID" value="MDO1536358.1"/>
    <property type="molecule type" value="Genomic_DNA"/>
</dbReference>
<comment type="caution">
    <text evidence="1">The sequence shown here is derived from an EMBL/GenBank/DDBJ whole genome shotgun (WGS) entry which is preliminary data.</text>
</comment>
<keyword evidence="2" id="KW-1185">Reference proteome</keyword>
<sequence>MTAHTPIQVRTVSDPADPSDFEVLGASLPEAQLASLIARDRFVDVVNQDGVRLQLSFDMDTETLVCERLEPEAAPLVDRVTGAGVRLSRYATLDIPFAHQERGASRAAYDDLIGPNIATVMASVGWRYDGAMLRMNALSAIADPRIVASSWAGTIRSSDGARGVNVSYGVGASHRGAGLSRLLAYCAVAECVAHQVLAGEPLPTFVNIQARATNAASLAVARSLGVPACPEACFCVPEEGRQVAYVGFRDSVVDFLARGLEHTVDRLPGYDPGSMAAARIGIVGEAGSSLGLLGWLDSAPRDDAPDSSLEQRQRQ</sequence>
<reference evidence="1" key="1">
    <citation type="submission" date="2023-06" db="EMBL/GenBank/DDBJ databases">
        <authorList>
            <person name="Jiang Y."/>
            <person name="Liu Q."/>
        </authorList>
    </citation>
    <scope>NUCLEOTIDE SEQUENCE</scope>
    <source>
        <strain evidence="1">CGMCC 1.12090</strain>
    </source>
</reference>
<proteinExistence type="predicted"/>
<evidence type="ECO:0000313" key="2">
    <source>
        <dbReference type="Proteomes" id="UP001169027"/>
    </source>
</evidence>
<evidence type="ECO:0008006" key="3">
    <source>
        <dbReference type="Google" id="ProtNLM"/>
    </source>
</evidence>
<accession>A0ABT8SD52</accession>
<organism evidence="1 2">
    <name type="scientific">Variovorax ginsengisoli</name>
    <dbReference type="NCBI Taxonomy" id="363844"/>
    <lineage>
        <taxon>Bacteria</taxon>
        <taxon>Pseudomonadati</taxon>
        <taxon>Pseudomonadota</taxon>
        <taxon>Betaproteobacteria</taxon>
        <taxon>Burkholderiales</taxon>
        <taxon>Comamonadaceae</taxon>
        <taxon>Variovorax</taxon>
    </lineage>
</organism>